<evidence type="ECO:0000313" key="2">
    <source>
        <dbReference type="Proteomes" id="UP000034024"/>
    </source>
</evidence>
<accession>A0A0F7JK72</accession>
<dbReference type="RefSeq" id="WP_046842657.1">
    <property type="nucleotide sequence ID" value="NZ_BMHJ01000021.1"/>
</dbReference>
<organism evidence="1 2">
    <name type="scientific">Deinococcus soli</name>
    <name type="common">ex Cha et al. 2016</name>
    <dbReference type="NCBI Taxonomy" id="1309411"/>
    <lineage>
        <taxon>Bacteria</taxon>
        <taxon>Thermotogati</taxon>
        <taxon>Deinococcota</taxon>
        <taxon>Deinococci</taxon>
        <taxon>Deinococcales</taxon>
        <taxon>Deinococcaceae</taxon>
        <taxon>Deinococcus</taxon>
    </lineage>
</organism>
<name>A0A0F7JK72_9DEIO</name>
<proteinExistence type="predicted"/>
<dbReference type="KEGG" id="dch:SY84_02390"/>
<dbReference type="PATRIC" id="fig|1309411.5.peg.501"/>
<protein>
    <recommendedName>
        <fullName evidence="3">Lipoprotein</fullName>
    </recommendedName>
</protein>
<dbReference type="AlphaFoldDB" id="A0A0F7JK72"/>
<dbReference type="EMBL" id="CP011389">
    <property type="protein sequence ID" value="AKH16082.1"/>
    <property type="molecule type" value="Genomic_DNA"/>
</dbReference>
<reference evidence="1 2" key="1">
    <citation type="submission" date="2015-01" db="EMBL/GenBank/DDBJ databases">
        <title>Deinococcus soli/N5/whole genome sequencing.</title>
        <authorList>
            <person name="Kim M.K."/>
            <person name="Srinivasan S."/>
            <person name="Lee J.-J."/>
        </authorList>
    </citation>
    <scope>NUCLEOTIDE SEQUENCE [LARGE SCALE GENOMIC DNA]</scope>
    <source>
        <strain evidence="1 2">N5</strain>
    </source>
</reference>
<dbReference type="Proteomes" id="UP000034024">
    <property type="component" value="Chromosome"/>
</dbReference>
<gene>
    <name evidence="1" type="ORF">SY84_02390</name>
</gene>
<evidence type="ECO:0000313" key="1">
    <source>
        <dbReference type="EMBL" id="AKH16082.1"/>
    </source>
</evidence>
<keyword evidence="2" id="KW-1185">Reference proteome</keyword>
<sequence length="208" mass="21909">MKRTTLIALTILLASCGKQGINVGQGFEMTPSFDDAAVAANVVNVYAKNADGTRGAYLYSDVKTYAVTEGKLNVLVRAGSLGMTVKQINVKYTDSSGNPFGDASGTFNISAAFDIPGGYVCKSGAEACDFVDKTPQNVAFSKTTDQYNLSEQIAVAAAATCVDDEPACSEVRMNMTLSGTDTLGQARSINIPQAQIRVYIASVTDEVQ</sequence>
<dbReference type="PROSITE" id="PS51257">
    <property type="entry name" value="PROKAR_LIPOPROTEIN"/>
    <property type="match status" value="1"/>
</dbReference>
<evidence type="ECO:0008006" key="3">
    <source>
        <dbReference type="Google" id="ProtNLM"/>
    </source>
</evidence>
<dbReference type="OrthoDB" id="73361at2"/>